<dbReference type="Proteomes" id="UP000078003">
    <property type="component" value="Unassembled WGS sequence"/>
</dbReference>
<organism evidence="2 6">
    <name type="scientific">Eikenella corrodens</name>
    <dbReference type="NCBI Taxonomy" id="539"/>
    <lineage>
        <taxon>Bacteria</taxon>
        <taxon>Pseudomonadati</taxon>
        <taxon>Pseudomonadota</taxon>
        <taxon>Betaproteobacteria</taxon>
        <taxon>Neisseriales</taxon>
        <taxon>Neisseriaceae</taxon>
        <taxon>Eikenella</taxon>
    </lineage>
</organism>
<evidence type="ECO:0000259" key="1">
    <source>
        <dbReference type="PROSITE" id="PS51085"/>
    </source>
</evidence>
<dbReference type="GeneID" id="60768937"/>
<name>A0A1A9RA47_EIKCO</name>
<evidence type="ECO:0000313" key="3">
    <source>
        <dbReference type="EMBL" id="OAM17597.1"/>
    </source>
</evidence>
<evidence type="ECO:0000313" key="6">
    <source>
        <dbReference type="Proteomes" id="UP000078003"/>
    </source>
</evidence>
<dbReference type="EMBL" id="LXSF01000012">
    <property type="protein sequence ID" value="OAM15535.1"/>
    <property type="molecule type" value="Genomic_DNA"/>
</dbReference>
<evidence type="ECO:0000313" key="7">
    <source>
        <dbReference type="Proteomes" id="UP000215465"/>
    </source>
</evidence>
<dbReference type="InterPro" id="IPR036010">
    <property type="entry name" value="2Fe-2S_ferredoxin-like_sf"/>
</dbReference>
<dbReference type="AlphaFoldDB" id="A0A1A9RA47"/>
<sequence>MPQITTHSTRFTLQEGETLLEALERTGHAVEYQCRSGYCGSCRVKLLSGSVTYRECPLALILPNEILTCCCTVIEDIHIDCHQSENQPDLFEPDLFADNSGK</sequence>
<dbReference type="InterPro" id="IPR006058">
    <property type="entry name" value="2Fe2S_fd_BS"/>
</dbReference>
<dbReference type="OrthoDB" id="370747at2"/>
<dbReference type="PROSITE" id="PS51085">
    <property type="entry name" value="2FE2S_FER_2"/>
    <property type="match status" value="1"/>
</dbReference>
<dbReference type="RefSeq" id="WP_003822892.1">
    <property type="nucleotide sequence ID" value="NZ_CAJPRZ010000012.1"/>
</dbReference>
<dbReference type="Gene3D" id="3.10.20.30">
    <property type="match status" value="1"/>
</dbReference>
<dbReference type="InterPro" id="IPR012675">
    <property type="entry name" value="Beta-grasp_dom_sf"/>
</dbReference>
<evidence type="ECO:0000313" key="2">
    <source>
        <dbReference type="EMBL" id="OAM15535.1"/>
    </source>
</evidence>
<reference evidence="2" key="2">
    <citation type="submission" date="2016-05" db="EMBL/GenBank/DDBJ databases">
        <authorList>
            <person name="Lavstsen T."/>
            <person name="Jespersen J.S."/>
        </authorList>
    </citation>
    <scope>NUCLEOTIDE SEQUENCE</scope>
    <source>
        <strain evidence="2">NML01-0328</strain>
        <strain evidence="3">NML04-0072</strain>
    </source>
</reference>
<dbReference type="EMBL" id="LT906482">
    <property type="protein sequence ID" value="SNW05879.1"/>
    <property type="molecule type" value="Genomic_DNA"/>
</dbReference>
<dbReference type="EMBL" id="LXSG01000035">
    <property type="protein sequence ID" value="OAM17597.1"/>
    <property type="molecule type" value="Genomic_DNA"/>
</dbReference>
<dbReference type="NCBIfam" id="NF007985">
    <property type="entry name" value="PRK10713.1"/>
    <property type="match status" value="1"/>
</dbReference>
<dbReference type="CDD" id="cd00207">
    <property type="entry name" value="fer2"/>
    <property type="match status" value="1"/>
</dbReference>
<gene>
    <name evidence="4" type="primary">ycbX</name>
    <name evidence="2" type="ORF">A7P85_10220</name>
    <name evidence="3" type="ORF">A7P90_07665</name>
    <name evidence="4" type="ORF">SAMEA4412678_00027</name>
</gene>
<accession>A0A1A9RA47</accession>
<evidence type="ECO:0000313" key="4">
    <source>
        <dbReference type="EMBL" id="SNW05879.1"/>
    </source>
</evidence>
<reference evidence="4 7" key="3">
    <citation type="submission" date="2017-06" db="EMBL/GenBank/DDBJ databases">
        <authorList>
            <consortium name="Pathogen Informatics"/>
        </authorList>
    </citation>
    <scope>NUCLEOTIDE SEQUENCE [LARGE SCALE GENOMIC DNA]</scope>
    <source>
        <strain evidence="4 7">NCTC10596</strain>
    </source>
</reference>
<dbReference type="SUPFAM" id="SSF54292">
    <property type="entry name" value="2Fe-2S ferredoxin-like"/>
    <property type="match status" value="1"/>
</dbReference>
<dbReference type="Proteomes" id="UP000215465">
    <property type="component" value="Chromosome 1"/>
</dbReference>
<dbReference type="PROSITE" id="PS00197">
    <property type="entry name" value="2FE2S_FER_1"/>
    <property type="match status" value="1"/>
</dbReference>
<proteinExistence type="predicted"/>
<dbReference type="GO" id="GO:0051537">
    <property type="term" value="F:2 iron, 2 sulfur cluster binding"/>
    <property type="evidence" value="ECO:0007669"/>
    <property type="project" value="InterPro"/>
</dbReference>
<dbReference type="KEGG" id="ecor:SAMEA4412678_0027"/>
<reference evidence="5 6" key="1">
    <citation type="submission" date="2016-05" db="EMBL/GenBank/DDBJ databases">
        <title>Draft genome of Corynebacterium afermentans subsp. afermentans LCDC 88199T.</title>
        <authorList>
            <person name="Bernier A.-M."/>
            <person name="Bernard K."/>
        </authorList>
    </citation>
    <scope>NUCLEOTIDE SEQUENCE [LARGE SCALE GENOMIC DNA]</scope>
    <source>
        <strain evidence="6">NML01-0328</strain>
        <strain evidence="5">NML04-0072</strain>
    </source>
</reference>
<protein>
    <submittedName>
        <fullName evidence="4">2Fe-2S ferredoxin YfaE</fullName>
    </submittedName>
    <submittedName>
        <fullName evidence="2">[Fe-S]-binding protein</fullName>
    </submittedName>
</protein>
<dbReference type="STRING" id="539.A7P85_10220"/>
<feature type="domain" description="2Fe-2S ferredoxin-type" evidence="1">
    <location>
        <begin position="2"/>
        <end position="85"/>
    </location>
</feature>
<dbReference type="Proteomes" id="UP000077589">
    <property type="component" value="Unassembled WGS sequence"/>
</dbReference>
<dbReference type="Pfam" id="PF00111">
    <property type="entry name" value="Fer2"/>
    <property type="match status" value="1"/>
</dbReference>
<evidence type="ECO:0000313" key="5">
    <source>
        <dbReference type="Proteomes" id="UP000077589"/>
    </source>
</evidence>
<dbReference type="InterPro" id="IPR001041">
    <property type="entry name" value="2Fe-2S_ferredoxin-type"/>
</dbReference>